<gene>
    <name evidence="2" type="ORF">BDV28DRAFT_146416</name>
</gene>
<feature type="signal peptide" evidence="1">
    <location>
        <begin position="1"/>
        <end position="21"/>
    </location>
</feature>
<dbReference type="EMBL" id="ML739058">
    <property type="protein sequence ID" value="KAE8355125.1"/>
    <property type="molecule type" value="Genomic_DNA"/>
</dbReference>
<proteinExistence type="predicted"/>
<accession>A0A5N6ZBY2</accession>
<dbReference type="Proteomes" id="UP000327118">
    <property type="component" value="Unassembled WGS sequence"/>
</dbReference>
<protein>
    <submittedName>
        <fullName evidence="2">Uncharacterized protein</fullName>
    </submittedName>
</protein>
<evidence type="ECO:0000256" key="1">
    <source>
        <dbReference type="SAM" id="SignalP"/>
    </source>
</evidence>
<sequence>MKMHILSFSLVLALIATTTTADILKPRNWDLRLLQPGCQPNNSNIDLSVYHSSGVSARDCTDLTSLPDLNLSMVDTVSWKSPSEPGYDLCTYRTGDCDAEGAEAIRGGWKVCVKYTGWQGWKAVARGEDCD</sequence>
<dbReference type="OrthoDB" id="4338083at2759"/>
<keyword evidence="1" id="KW-0732">Signal</keyword>
<evidence type="ECO:0000313" key="3">
    <source>
        <dbReference type="Proteomes" id="UP000327118"/>
    </source>
</evidence>
<evidence type="ECO:0000313" key="2">
    <source>
        <dbReference type="EMBL" id="KAE8355125.1"/>
    </source>
</evidence>
<name>A0A5N6ZBY2_9EURO</name>
<keyword evidence="3" id="KW-1185">Reference proteome</keyword>
<reference evidence="3" key="1">
    <citation type="submission" date="2019-04" db="EMBL/GenBank/DDBJ databases">
        <title>Friends and foes A comparative genomics studyof 23 Aspergillus species from section Flavi.</title>
        <authorList>
            <consortium name="DOE Joint Genome Institute"/>
            <person name="Kjaerbolling I."/>
            <person name="Vesth T."/>
            <person name="Frisvad J.C."/>
            <person name="Nybo J.L."/>
            <person name="Theobald S."/>
            <person name="Kildgaard S."/>
            <person name="Isbrandt T."/>
            <person name="Kuo A."/>
            <person name="Sato A."/>
            <person name="Lyhne E.K."/>
            <person name="Kogle M.E."/>
            <person name="Wiebenga A."/>
            <person name="Kun R.S."/>
            <person name="Lubbers R.J."/>
            <person name="Makela M.R."/>
            <person name="Barry K."/>
            <person name="Chovatia M."/>
            <person name="Clum A."/>
            <person name="Daum C."/>
            <person name="Haridas S."/>
            <person name="He G."/>
            <person name="LaButti K."/>
            <person name="Lipzen A."/>
            <person name="Mondo S."/>
            <person name="Riley R."/>
            <person name="Salamov A."/>
            <person name="Simmons B.A."/>
            <person name="Magnuson J.K."/>
            <person name="Henrissat B."/>
            <person name="Mortensen U.H."/>
            <person name="Larsen T.O."/>
            <person name="Devries R.P."/>
            <person name="Grigoriev I.V."/>
            <person name="Machida M."/>
            <person name="Baker S.E."/>
            <person name="Andersen M.R."/>
        </authorList>
    </citation>
    <scope>NUCLEOTIDE SEQUENCE [LARGE SCALE GENOMIC DNA]</scope>
    <source>
        <strain evidence="3">CBS 553.77</strain>
    </source>
</reference>
<feature type="chain" id="PRO_5024988501" evidence="1">
    <location>
        <begin position="22"/>
        <end position="131"/>
    </location>
</feature>
<dbReference type="AlphaFoldDB" id="A0A5N6ZBY2"/>
<organism evidence="2 3">
    <name type="scientific">Aspergillus coremiiformis</name>
    <dbReference type="NCBI Taxonomy" id="138285"/>
    <lineage>
        <taxon>Eukaryota</taxon>
        <taxon>Fungi</taxon>
        <taxon>Dikarya</taxon>
        <taxon>Ascomycota</taxon>
        <taxon>Pezizomycotina</taxon>
        <taxon>Eurotiomycetes</taxon>
        <taxon>Eurotiomycetidae</taxon>
        <taxon>Eurotiales</taxon>
        <taxon>Aspergillaceae</taxon>
        <taxon>Aspergillus</taxon>
        <taxon>Aspergillus subgen. Circumdati</taxon>
    </lineage>
</organism>